<dbReference type="EMBL" id="MF782455">
    <property type="protein sequence ID" value="ATZ80959.1"/>
    <property type="molecule type" value="Genomic_DNA"/>
</dbReference>
<dbReference type="Proteomes" id="UP000240325">
    <property type="component" value="Segment"/>
</dbReference>
<accession>A0A2H4UW95</accession>
<keyword evidence="2" id="KW-1185">Reference proteome</keyword>
<gene>
    <name evidence="1" type="ORF">BMW23_0914</name>
</gene>
<reference evidence="1" key="1">
    <citation type="journal article" date="2017" name="Elife">
        <title>The kinetoplastid-infecting Bodo saltans virus (BsV), a window into the most abundant giant viruses in the sea.</title>
        <authorList>
            <person name="Deeg C.M."/>
            <person name="Chow C.-E.T."/>
            <person name="Suttle C.A."/>
        </authorList>
    </citation>
    <scope>NUCLEOTIDE SEQUENCE</scope>
    <source>
        <strain evidence="1">NG1</strain>
    </source>
</reference>
<protein>
    <submittedName>
        <fullName evidence="1">Uncharacterized protein</fullName>
    </submittedName>
</protein>
<evidence type="ECO:0000313" key="1">
    <source>
        <dbReference type="EMBL" id="ATZ80959.1"/>
    </source>
</evidence>
<proteinExistence type="predicted"/>
<organism evidence="1">
    <name type="scientific">Bodo saltans virus</name>
    <dbReference type="NCBI Taxonomy" id="2024608"/>
    <lineage>
        <taxon>Viruses</taxon>
        <taxon>Varidnaviria</taxon>
        <taxon>Bamfordvirae</taxon>
        <taxon>Nucleocytoviricota</taxon>
        <taxon>Megaviricetes</taxon>
        <taxon>Imitervirales</taxon>
        <taxon>Mimiviridae</taxon>
        <taxon>Klosneuvirinae</taxon>
        <taxon>Theiavirus</taxon>
        <taxon>Theiavirus salishense</taxon>
    </lineage>
</organism>
<evidence type="ECO:0000313" key="2">
    <source>
        <dbReference type="Proteomes" id="UP000240325"/>
    </source>
</evidence>
<sequence>MDKIIIENDIDDNIVIFSLDNDNSVWIDKYFVDQKSSESVTNFCNMLRDGFENCKEKGCETHKQLISCAELENSFLANDERWEVIDKNDDYVIIECDINDAAICIIETFFGQSLDEE</sequence>
<name>A0A2H4UW95_9VIRU</name>